<dbReference type="Pfam" id="PF02653">
    <property type="entry name" value="BPD_transp_2"/>
    <property type="match status" value="1"/>
</dbReference>
<comment type="subcellular location">
    <subcellularLocation>
        <location evidence="1">Cell membrane</location>
        <topology evidence="1">Multi-pass membrane protein</topology>
    </subcellularLocation>
</comment>
<feature type="transmembrane region" description="Helical" evidence="6">
    <location>
        <begin position="92"/>
        <end position="119"/>
    </location>
</feature>
<reference evidence="7 8" key="1">
    <citation type="submission" date="2023-03" db="EMBL/GenBank/DDBJ databases">
        <title>Novel Species.</title>
        <authorList>
            <person name="Ma S."/>
        </authorList>
    </citation>
    <scope>NUCLEOTIDE SEQUENCE [LARGE SCALE GENOMIC DNA]</scope>
    <source>
        <strain evidence="7 8">B11</strain>
    </source>
</reference>
<dbReference type="PANTHER" id="PTHR32196">
    <property type="entry name" value="ABC TRANSPORTER PERMEASE PROTEIN YPHD-RELATED-RELATED"/>
    <property type="match status" value="1"/>
</dbReference>
<keyword evidence="5 6" id="KW-0472">Membrane</keyword>
<evidence type="ECO:0000313" key="8">
    <source>
        <dbReference type="Proteomes" id="UP001461341"/>
    </source>
</evidence>
<dbReference type="Proteomes" id="UP001461341">
    <property type="component" value="Chromosome"/>
</dbReference>
<feature type="transmembrane region" description="Helical" evidence="6">
    <location>
        <begin position="176"/>
        <end position="197"/>
    </location>
</feature>
<feature type="transmembrane region" description="Helical" evidence="6">
    <location>
        <begin position="31"/>
        <end position="48"/>
    </location>
</feature>
<gene>
    <name evidence="7" type="ORF">QBE54_09515</name>
</gene>
<name>A0ABZ2YB43_9BACT</name>
<keyword evidence="3 6" id="KW-0812">Transmembrane</keyword>
<proteinExistence type="predicted"/>
<protein>
    <submittedName>
        <fullName evidence="7">ABC transporter permease</fullName>
    </submittedName>
</protein>
<feature type="transmembrane region" description="Helical" evidence="6">
    <location>
        <begin position="307"/>
        <end position="326"/>
    </location>
</feature>
<evidence type="ECO:0000256" key="4">
    <source>
        <dbReference type="ARBA" id="ARBA00022989"/>
    </source>
</evidence>
<feature type="transmembrane region" description="Helical" evidence="6">
    <location>
        <begin position="262"/>
        <end position="295"/>
    </location>
</feature>
<feature type="transmembrane region" description="Helical" evidence="6">
    <location>
        <begin position="139"/>
        <end position="164"/>
    </location>
</feature>
<keyword evidence="4 6" id="KW-1133">Transmembrane helix</keyword>
<accession>A0ABZ2YB43</accession>
<feature type="transmembrane region" description="Helical" evidence="6">
    <location>
        <begin position="60"/>
        <end position="80"/>
    </location>
</feature>
<keyword evidence="2" id="KW-1003">Cell membrane</keyword>
<evidence type="ECO:0000256" key="2">
    <source>
        <dbReference type="ARBA" id="ARBA00022475"/>
    </source>
</evidence>
<dbReference type="CDD" id="cd06579">
    <property type="entry name" value="TM_PBP1_transp_AraH_like"/>
    <property type="match status" value="1"/>
</dbReference>
<dbReference type="EMBL" id="CP121689">
    <property type="protein sequence ID" value="WZL75812.1"/>
    <property type="molecule type" value="Genomic_DNA"/>
</dbReference>
<organism evidence="7 8">
    <name type="scientific">Thermatribacter velox</name>
    <dbReference type="NCBI Taxonomy" id="3039681"/>
    <lineage>
        <taxon>Bacteria</taxon>
        <taxon>Pseudomonadati</taxon>
        <taxon>Atribacterota</taxon>
        <taxon>Atribacteria</taxon>
        <taxon>Atribacterales</taxon>
        <taxon>Thermatribacteraceae</taxon>
        <taxon>Thermatribacter</taxon>
    </lineage>
</organism>
<dbReference type="PANTHER" id="PTHR32196:SF72">
    <property type="entry name" value="RIBOSE IMPORT PERMEASE PROTEIN RBSC"/>
    <property type="match status" value="1"/>
</dbReference>
<dbReference type="InterPro" id="IPR001851">
    <property type="entry name" value="ABC_transp_permease"/>
</dbReference>
<evidence type="ECO:0000256" key="5">
    <source>
        <dbReference type="ARBA" id="ARBA00023136"/>
    </source>
</evidence>
<dbReference type="RefSeq" id="WP_369017961.1">
    <property type="nucleotide sequence ID" value="NZ_CP121689.1"/>
</dbReference>
<evidence type="ECO:0000313" key="7">
    <source>
        <dbReference type="EMBL" id="WZL75812.1"/>
    </source>
</evidence>
<sequence>MKEHEYLHNKSQPVEDVVSPSKRISVFRSQTFFLMVVIVILSVLFGTLNPRFLSQGNLLAVFQQIAVLGIATMSMTLLLISGGIDLSIGSMIGLSGVVICKMVMAGISPFWAILAGFLLPIGCGLINGVIVSKSKCVPLIVTLGMSYVYYGLALVISGGLFLSLRGHFTFLGRGRFLGIPVSVMVLFVVVLVVHFMLRNTKFGRRLVVMGGNEQVAFLSGINVDRLKIASYTLSGVLIGLASLVLISRLGNILANAGEGYELRALASAIIGGVTFEGGRGSVLGAFLGVVLLGIVQNGLNILNVSSYFQTFTVGLIIVVAVVVSNLEKLRRR</sequence>
<keyword evidence="8" id="KW-1185">Reference proteome</keyword>
<evidence type="ECO:0000256" key="3">
    <source>
        <dbReference type="ARBA" id="ARBA00022692"/>
    </source>
</evidence>
<evidence type="ECO:0000256" key="1">
    <source>
        <dbReference type="ARBA" id="ARBA00004651"/>
    </source>
</evidence>
<evidence type="ECO:0000256" key="6">
    <source>
        <dbReference type="SAM" id="Phobius"/>
    </source>
</evidence>